<dbReference type="RefSeq" id="WP_343789423.1">
    <property type="nucleotide sequence ID" value="NZ_BAAAGA010000001.1"/>
</dbReference>
<sequence length="161" mass="17330">MIELLTAALLTTAAPQAQAAPQGQRIGQYMLTRYQDDCVLMRQYRMQGQVYHLWIDSNGRSASLQVLSPQWRDTANQSFTHRLSLNGVVVAEQMQGVRGPERTGGFAVGTDAAAMLELLPEVTTIRIDDANGALLWGGSTAGLGEAIAGLRDCVAGLGREL</sequence>
<reference evidence="1 2" key="1">
    <citation type="journal article" date="2019" name="Int. J. Syst. Evol. Microbiol.">
        <title>The Global Catalogue of Microorganisms (GCM) 10K type strain sequencing project: providing services to taxonomists for standard genome sequencing and annotation.</title>
        <authorList>
            <consortium name="The Broad Institute Genomics Platform"/>
            <consortium name="The Broad Institute Genome Sequencing Center for Infectious Disease"/>
            <person name="Wu L."/>
            <person name="Ma J."/>
        </authorList>
    </citation>
    <scope>NUCLEOTIDE SEQUENCE [LARGE SCALE GENOMIC DNA]</scope>
    <source>
        <strain evidence="1 2">JCM 12928</strain>
    </source>
</reference>
<dbReference type="Proteomes" id="UP001501352">
    <property type="component" value="Unassembled WGS sequence"/>
</dbReference>
<dbReference type="EMBL" id="BAAAGA010000001">
    <property type="protein sequence ID" value="GAA0611868.1"/>
    <property type="molecule type" value="Genomic_DNA"/>
</dbReference>
<name>A0ABN1GHY0_9CAUL</name>
<evidence type="ECO:0000313" key="1">
    <source>
        <dbReference type="EMBL" id="GAA0611868.1"/>
    </source>
</evidence>
<evidence type="ECO:0000313" key="2">
    <source>
        <dbReference type="Proteomes" id="UP001501352"/>
    </source>
</evidence>
<gene>
    <name evidence="1" type="ORF">GCM10009422_03470</name>
</gene>
<accession>A0ABN1GHY0</accession>
<organism evidence="1 2">
    <name type="scientific">Brevundimonas kwangchunensis</name>
    <dbReference type="NCBI Taxonomy" id="322163"/>
    <lineage>
        <taxon>Bacteria</taxon>
        <taxon>Pseudomonadati</taxon>
        <taxon>Pseudomonadota</taxon>
        <taxon>Alphaproteobacteria</taxon>
        <taxon>Caulobacterales</taxon>
        <taxon>Caulobacteraceae</taxon>
        <taxon>Brevundimonas</taxon>
    </lineage>
</organism>
<keyword evidence="2" id="KW-1185">Reference proteome</keyword>
<comment type="caution">
    <text evidence="1">The sequence shown here is derived from an EMBL/GenBank/DDBJ whole genome shotgun (WGS) entry which is preliminary data.</text>
</comment>
<protein>
    <submittedName>
        <fullName evidence="1">Uncharacterized protein</fullName>
    </submittedName>
</protein>
<proteinExistence type="predicted"/>